<feature type="transmembrane region" description="Helical" evidence="1">
    <location>
        <begin position="447"/>
        <end position="468"/>
    </location>
</feature>
<name>A0ABM5L737_DIAVI</name>
<evidence type="ECO:0000313" key="4">
    <source>
        <dbReference type="EnsemblMetazoa" id="XP_050518260.1"/>
    </source>
</evidence>
<keyword evidence="1" id="KW-0812">Transmembrane</keyword>
<feature type="transmembrane region" description="Helical" evidence="1">
    <location>
        <begin position="370"/>
        <end position="388"/>
    </location>
</feature>
<protein>
    <recommendedName>
        <fullName evidence="3">Acyltransferase 3 domain-containing protein</fullName>
    </recommendedName>
</protein>
<feature type="transmembrane region" description="Helical" evidence="1">
    <location>
        <begin position="559"/>
        <end position="581"/>
    </location>
</feature>
<keyword evidence="1" id="KW-0472">Membrane</keyword>
<feature type="transmembrane region" description="Helical" evidence="1">
    <location>
        <begin position="528"/>
        <end position="547"/>
    </location>
</feature>
<sequence>MNVLNIVFLFLVTVFPAIEGLVTDKDYASLPDLFHQDNFDKCMLFDDEALYCYFEYELEPQNNENAVWKAMQELSKDSYNYRHDNLRHWICVPTTCPNVTEKFEDSTTLTKQINNCYDKKMFKYGFRGTVKNLTCDTNKSKFPVDWIDILVAYFFIVYISIVLLCTSVDNVIENWYEKDYEKFSNTSYGRIVNSFSLCTSWIRLRTVKSTPEVDYLRPLQGLRFYNIVIVILSHTSMAGLISSVSNTKFVETMNSSLGNIFMSSGPLCVSTMFCLSSTLLSYGIFSRFEKRKLTLNHLVMLFVDRYLRLIPPLAVVLLFNVTWWRHNGSGPNWNRIVGKEYLNCRKNMWTNLMFLNNLIDPENMCTPTTWYVALDTQYFIMILLLLWYIKKHEKYMLHIVGGLLSTTLLITFYINYINKLEALNIPKAETLYNMKNLRGNPHWHKQIISPFGNTCGPLLGVIFGYIIYKTKNVKMFKQKRTMWKILFYFFFCIPALSIIIIPGWYILVLKPEYDPFVASFIAVIGRPIFILSIGFGIYGCLHGIAGIPEHVLKWHPVYILGRLSYSVYLVQCTIILSRAAVARAPAYVSEIQIAYYLLGDVAASFLVALLVTLFFEMPISALQKYLLPRRSKNIEEKKEQ</sequence>
<dbReference type="Pfam" id="PF01757">
    <property type="entry name" value="Acyl_transf_3"/>
    <property type="match status" value="1"/>
</dbReference>
<evidence type="ECO:0000259" key="3">
    <source>
        <dbReference type="Pfam" id="PF01757"/>
    </source>
</evidence>
<dbReference type="PANTHER" id="PTHR11161:SF0">
    <property type="entry name" value="O-ACYLTRANSFERASE LIKE PROTEIN"/>
    <property type="match status" value="1"/>
</dbReference>
<accession>A0ABM5L737</accession>
<organism evidence="4 5">
    <name type="scientific">Diabrotica virgifera virgifera</name>
    <name type="common">western corn rootworm</name>
    <dbReference type="NCBI Taxonomy" id="50390"/>
    <lineage>
        <taxon>Eukaryota</taxon>
        <taxon>Metazoa</taxon>
        <taxon>Ecdysozoa</taxon>
        <taxon>Arthropoda</taxon>
        <taxon>Hexapoda</taxon>
        <taxon>Insecta</taxon>
        <taxon>Pterygota</taxon>
        <taxon>Neoptera</taxon>
        <taxon>Endopterygota</taxon>
        <taxon>Coleoptera</taxon>
        <taxon>Polyphaga</taxon>
        <taxon>Cucujiformia</taxon>
        <taxon>Chrysomeloidea</taxon>
        <taxon>Chrysomelidae</taxon>
        <taxon>Galerucinae</taxon>
        <taxon>Diabroticina</taxon>
        <taxon>Diabroticites</taxon>
        <taxon>Diabrotica</taxon>
    </lineage>
</organism>
<dbReference type="InterPro" id="IPR002656">
    <property type="entry name" value="Acyl_transf_3_dom"/>
</dbReference>
<feature type="transmembrane region" description="Helical" evidence="1">
    <location>
        <begin position="264"/>
        <end position="285"/>
    </location>
</feature>
<evidence type="ECO:0000256" key="1">
    <source>
        <dbReference type="SAM" id="Phobius"/>
    </source>
</evidence>
<keyword evidence="5" id="KW-1185">Reference proteome</keyword>
<feature type="chain" id="PRO_5046569609" description="Acyltransferase 3 domain-containing protein" evidence="2">
    <location>
        <begin position="21"/>
        <end position="640"/>
    </location>
</feature>
<feature type="transmembrane region" description="Helical" evidence="1">
    <location>
        <begin position="593"/>
        <end position="615"/>
    </location>
</feature>
<proteinExistence type="predicted"/>
<dbReference type="PANTHER" id="PTHR11161">
    <property type="entry name" value="O-ACYLTRANSFERASE"/>
    <property type="match status" value="1"/>
</dbReference>
<evidence type="ECO:0000256" key="2">
    <source>
        <dbReference type="SAM" id="SignalP"/>
    </source>
</evidence>
<feature type="signal peptide" evidence="2">
    <location>
        <begin position="1"/>
        <end position="20"/>
    </location>
</feature>
<dbReference type="InterPro" id="IPR052728">
    <property type="entry name" value="O2_lipid_transport_reg"/>
</dbReference>
<feature type="transmembrane region" description="Helical" evidence="1">
    <location>
        <begin position="224"/>
        <end position="244"/>
    </location>
</feature>
<dbReference type="EnsemblMetazoa" id="XM_050662303.1">
    <property type="protein sequence ID" value="XP_050518260.1"/>
    <property type="gene ID" value="LOC126892661"/>
</dbReference>
<feature type="transmembrane region" description="Helical" evidence="1">
    <location>
        <begin position="306"/>
        <end position="324"/>
    </location>
</feature>
<feature type="transmembrane region" description="Helical" evidence="1">
    <location>
        <begin position="395"/>
        <end position="414"/>
    </location>
</feature>
<dbReference type="Proteomes" id="UP001652700">
    <property type="component" value="Unplaced"/>
</dbReference>
<dbReference type="GeneID" id="126892661"/>
<reference evidence="4" key="1">
    <citation type="submission" date="2025-05" db="UniProtKB">
        <authorList>
            <consortium name="EnsemblMetazoa"/>
        </authorList>
    </citation>
    <scope>IDENTIFICATION</scope>
</reference>
<feature type="transmembrane region" description="Helical" evidence="1">
    <location>
        <begin position="488"/>
        <end position="508"/>
    </location>
</feature>
<keyword evidence="1" id="KW-1133">Transmembrane helix</keyword>
<dbReference type="RefSeq" id="XP_050518260.1">
    <property type="nucleotide sequence ID" value="XM_050662303.1"/>
</dbReference>
<feature type="transmembrane region" description="Helical" evidence="1">
    <location>
        <begin position="150"/>
        <end position="172"/>
    </location>
</feature>
<feature type="domain" description="Acyltransferase 3" evidence="3">
    <location>
        <begin position="220"/>
        <end position="583"/>
    </location>
</feature>
<evidence type="ECO:0000313" key="5">
    <source>
        <dbReference type="Proteomes" id="UP001652700"/>
    </source>
</evidence>
<keyword evidence="2" id="KW-0732">Signal</keyword>